<dbReference type="EMBL" id="LAZR01048365">
    <property type="protein sequence ID" value="KKK92103.1"/>
    <property type="molecule type" value="Genomic_DNA"/>
</dbReference>
<protein>
    <submittedName>
        <fullName evidence="1">Uncharacterized protein</fullName>
    </submittedName>
</protein>
<dbReference type="AlphaFoldDB" id="A0A0F8ZEC0"/>
<evidence type="ECO:0000313" key="1">
    <source>
        <dbReference type="EMBL" id="KKK92103.1"/>
    </source>
</evidence>
<feature type="non-terminal residue" evidence="1">
    <location>
        <position position="39"/>
    </location>
</feature>
<proteinExistence type="predicted"/>
<reference evidence="1" key="1">
    <citation type="journal article" date="2015" name="Nature">
        <title>Complex archaea that bridge the gap between prokaryotes and eukaryotes.</title>
        <authorList>
            <person name="Spang A."/>
            <person name="Saw J.H."/>
            <person name="Jorgensen S.L."/>
            <person name="Zaremba-Niedzwiedzka K."/>
            <person name="Martijn J."/>
            <person name="Lind A.E."/>
            <person name="van Eijk R."/>
            <person name="Schleper C."/>
            <person name="Guy L."/>
            <person name="Ettema T.J."/>
        </authorList>
    </citation>
    <scope>NUCLEOTIDE SEQUENCE</scope>
</reference>
<sequence length="39" mass="4655">MTRDQNVDQQMRELEKYAPDFSVTERFTGTTTDRPKFSK</sequence>
<gene>
    <name evidence="1" type="ORF">LCGC14_2706290</name>
</gene>
<accession>A0A0F8ZEC0</accession>
<name>A0A0F8ZEC0_9ZZZZ</name>
<comment type="caution">
    <text evidence="1">The sequence shown here is derived from an EMBL/GenBank/DDBJ whole genome shotgun (WGS) entry which is preliminary data.</text>
</comment>
<organism evidence="1">
    <name type="scientific">marine sediment metagenome</name>
    <dbReference type="NCBI Taxonomy" id="412755"/>
    <lineage>
        <taxon>unclassified sequences</taxon>
        <taxon>metagenomes</taxon>
        <taxon>ecological metagenomes</taxon>
    </lineage>
</organism>